<reference evidence="7 8" key="1">
    <citation type="submission" date="2021-06" db="EMBL/GenBank/DDBJ databases">
        <title>Halomicroarcula sp. a new haloarchaeum isolated from saline soil.</title>
        <authorList>
            <person name="Duran-Viseras A."/>
            <person name="Sanchez-Porro C."/>
            <person name="Ventosa A."/>
        </authorList>
    </citation>
    <scope>NUCLEOTIDE SEQUENCE [LARGE SCALE GENOMIC DNA]</scope>
    <source>
        <strain evidence="7 8">F27</strain>
    </source>
</reference>
<feature type="domain" description="Thiamine pyrophosphate enzyme central" evidence="4">
    <location>
        <begin position="203"/>
        <end position="339"/>
    </location>
</feature>
<evidence type="ECO:0000313" key="7">
    <source>
        <dbReference type="EMBL" id="MBX0297651.1"/>
    </source>
</evidence>
<accession>A0AAW4PGS8</accession>
<dbReference type="SUPFAM" id="SSF52467">
    <property type="entry name" value="DHS-like NAD/FAD-binding domain"/>
    <property type="match status" value="1"/>
</dbReference>
<evidence type="ECO:0000256" key="3">
    <source>
        <dbReference type="RuleBase" id="RU362132"/>
    </source>
</evidence>
<proteinExistence type="inferred from homology"/>
<name>A0AAW4PGS8_9EURY</name>
<dbReference type="SUPFAM" id="SSF52518">
    <property type="entry name" value="Thiamin diphosphate-binding fold (THDP-binding)"/>
    <property type="match status" value="2"/>
</dbReference>
<sequence>MNRSYTGADLFVDTLEEYGITHVFGNPGTTELPVIRAINTRDIEYVLCLHEDIAVGMAGGYASTRRYHSHKDPTVTPVGVANLHLAPGLAHGLGNLYNAKMLNAPVVVTAGNYSRDSLFEEPVLGGDLVSLANQFVKWSAEVEDVESLPAMLRRAFRIALTPPTGPVFLSLPLDVLLAETSARPERLGPIATAGPGDPTQILHATNLLVDAIDPILVVGDAVAHGGENAIDAAVALAEAAGARVYGEILASEVSFPSDHPLWMDYLPLANDSLAKELLATDTICFVGCSTNTAFLRQDGDLVPSDTVCIHICEDGTQIGKNQPVDAAIIGDPGSVLSELAKELRTKVSKEVRESRKTEAAKEKVVVAERTGSLLEPQTSNPGVSKTELAEIISEVASDALIIDEGLTARAALLSRMNLAPGQLISNKGLGLGYGLPAAVGASVAESEWGSETPVLAFIGDGSFLYYPQALYTATRHNIDLTVVVSNNRSYRILRNNYALLYDDDRADELDCLVFNTEVDISQIVQSQGVAGTQVEDTTELSGILSEAISNPGPVVVDVRVRD</sequence>
<feature type="domain" description="Thiamine pyrophosphate enzyme TPP-binding" evidence="5">
    <location>
        <begin position="417"/>
        <end position="558"/>
    </location>
</feature>
<dbReference type="GO" id="GO:0003984">
    <property type="term" value="F:acetolactate synthase activity"/>
    <property type="evidence" value="ECO:0007669"/>
    <property type="project" value="TreeGrafter"/>
</dbReference>
<evidence type="ECO:0000256" key="1">
    <source>
        <dbReference type="ARBA" id="ARBA00007812"/>
    </source>
</evidence>
<evidence type="ECO:0000256" key="2">
    <source>
        <dbReference type="ARBA" id="ARBA00023052"/>
    </source>
</evidence>
<dbReference type="RefSeq" id="WP_220582237.1">
    <property type="nucleotide sequence ID" value="NZ_RKLT01000024.1"/>
</dbReference>
<dbReference type="GO" id="GO:0044272">
    <property type="term" value="P:sulfur compound biosynthetic process"/>
    <property type="evidence" value="ECO:0007669"/>
    <property type="project" value="UniProtKB-ARBA"/>
</dbReference>
<evidence type="ECO:0000259" key="6">
    <source>
        <dbReference type="Pfam" id="PF02776"/>
    </source>
</evidence>
<keyword evidence="8" id="KW-1185">Reference proteome</keyword>
<gene>
    <name evidence="7" type="ORF">EGH23_22515</name>
</gene>
<dbReference type="InterPro" id="IPR045229">
    <property type="entry name" value="TPP_enz"/>
</dbReference>
<keyword evidence="2 3" id="KW-0786">Thiamine pyrophosphate</keyword>
<dbReference type="Gene3D" id="3.40.50.970">
    <property type="match status" value="2"/>
</dbReference>
<feature type="domain" description="Thiamine pyrophosphate enzyme N-terminal TPP-binding" evidence="6">
    <location>
        <begin position="6"/>
        <end position="117"/>
    </location>
</feature>
<evidence type="ECO:0000313" key="8">
    <source>
        <dbReference type="Proteomes" id="UP001430455"/>
    </source>
</evidence>
<dbReference type="InterPro" id="IPR029061">
    <property type="entry name" value="THDP-binding"/>
</dbReference>
<dbReference type="GO" id="GO:0006082">
    <property type="term" value="P:organic acid metabolic process"/>
    <property type="evidence" value="ECO:0007669"/>
    <property type="project" value="UniProtKB-ARBA"/>
</dbReference>
<dbReference type="PANTHER" id="PTHR18968">
    <property type="entry name" value="THIAMINE PYROPHOSPHATE ENZYMES"/>
    <property type="match status" value="1"/>
</dbReference>
<dbReference type="InterPro" id="IPR029035">
    <property type="entry name" value="DHS-like_NAD/FAD-binding_dom"/>
</dbReference>
<dbReference type="InterPro" id="IPR012001">
    <property type="entry name" value="Thiamin_PyroP_enz_TPP-bd_dom"/>
</dbReference>
<dbReference type="Pfam" id="PF02775">
    <property type="entry name" value="TPP_enzyme_C"/>
    <property type="match status" value="1"/>
</dbReference>
<dbReference type="CDD" id="cd02002">
    <property type="entry name" value="TPP_BFDC"/>
    <property type="match status" value="1"/>
</dbReference>
<protein>
    <submittedName>
        <fullName evidence="7">Thiamine pyrophosphate-binding protein</fullName>
    </submittedName>
</protein>
<dbReference type="InterPro" id="IPR012000">
    <property type="entry name" value="Thiamin_PyroP_enz_cen_dom"/>
</dbReference>
<dbReference type="AlphaFoldDB" id="A0AAW4PGS8"/>
<dbReference type="CDD" id="cd07035">
    <property type="entry name" value="TPP_PYR_POX_like"/>
    <property type="match status" value="1"/>
</dbReference>
<dbReference type="InterPro" id="IPR011766">
    <property type="entry name" value="TPP_enzyme_TPP-bd"/>
</dbReference>
<comment type="caution">
    <text evidence="7">The sequence shown here is derived from an EMBL/GenBank/DDBJ whole genome shotgun (WGS) entry which is preliminary data.</text>
</comment>
<organism evidence="7 8">
    <name type="scientific">Haloarcula nitratireducens</name>
    <dbReference type="NCBI Taxonomy" id="2487749"/>
    <lineage>
        <taxon>Archaea</taxon>
        <taxon>Methanobacteriati</taxon>
        <taxon>Methanobacteriota</taxon>
        <taxon>Stenosarchaea group</taxon>
        <taxon>Halobacteria</taxon>
        <taxon>Halobacteriales</taxon>
        <taxon>Haloarculaceae</taxon>
        <taxon>Haloarcula</taxon>
    </lineage>
</organism>
<dbReference type="Pfam" id="PF02776">
    <property type="entry name" value="TPP_enzyme_N"/>
    <property type="match status" value="1"/>
</dbReference>
<dbReference type="GO" id="GO:0030976">
    <property type="term" value="F:thiamine pyrophosphate binding"/>
    <property type="evidence" value="ECO:0007669"/>
    <property type="project" value="InterPro"/>
</dbReference>
<evidence type="ECO:0000259" key="5">
    <source>
        <dbReference type="Pfam" id="PF02775"/>
    </source>
</evidence>
<dbReference type="Gene3D" id="3.40.50.1220">
    <property type="entry name" value="TPP-binding domain"/>
    <property type="match status" value="1"/>
</dbReference>
<dbReference type="Pfam" id="PF00205">
    <property type="entry name" value="TPP_enzyme_M"/>
    <property type="match status" value="1"/>
</dbReference>
<dbReference type="Proteomes" id="UP001430455">
    <property type="component" value="Unassembled WGS sequence"/>
</dbReference>
<dbReference type="GO" id="GO:0000287">
    <property type="term" value="F:magnesium ion binding"/>
    <property type="evidence" value="ECO:0007669"/>
    <property type="project" value="InterPro"/>
</dbReference>
<comment type="similarity">
    <text evidence="1 3">Belongs to the TPP enzyme family.</text>
</comment>
<evidence type="ECO:0000259" key="4">
    <source>
        <dbReference type="Pfam" id="PF00205"/>
    </source>
</evidence>
<dbReference type="GO" id="GO:0050660">
    <property type="term" value="F:flavin adenine dinucleotide binding"/>
    <property type="evidence" value="ECO:0007669"/>
    <property type="project" value="TreeGrafter"/>
</dbReference>
<dbReference type="EMBL" id="RKLT01000024">
    <property type="protein sequence ID" value="MBX0297651.1"/>
    <property type="molecule type" value="Genomic_DNA"/>
</dbReference>